<dbReference type="Proteomes" id="UP001244295">
    <property type="component" value="Unassembled WGS sequence"/>
</dbReference>
<dbReference type="InterPro" id="IPR001962">
    <property type="entry name" value="Asn_synthase"/>
</dbReference>
<name>A0AAW8DU52_9BURK</name>
<proteinExistence type="predicted"/>
<evidence type="ECO:0000313" key="3">
    <source>
        <dbReference type="Proteomes" id="UP001244295"/>
    </source>
</evidence>
<dbReference type="Pfam" id="PF00733">
    <property type="entry name" value="Asn_synthase"/>
    <property type="match status" value="1"/>
</dbReference>
<dbReference type="GO" id="GO:0006529">
    <property type="term" value="P:asparagine biosynthetic process"/>
    <property type="evidence" value="ECO:0007669"/>
    <property type="project" value="InterPro"/>
</dbReference>
<protein>
    <submittedName>
        <fullName evidence="2">Asparagine synthetase B (Glutamine-hydrolyzing)</fullName>
    </submittedName>
</protein>
<dbReference type="SUPFAM" id="SSF52402">
    <property type="entry name" value="Adenine nucleotide alpha hydrolases-like"/>
    <property type="match status" value="1"/>
</dbReference>
<dbReference type="InterPro" id="IPR014729">
    <property type="entry name" value="Rossmann-like_a/b/a_fold"/>
</dbReference>
<dbReference type="RefSeq" id="WP_307636624.1">
    <property type="nucleotide sequence ID" value="NZ_JAUSRR010000003.1"/>
</dbReference>
<evidence type="ECO:0000259" key="1">
    <source>
        <dbReference type="Pfam" id="PF00733"/>
    </source>
</evidence>
<comment type="caution">
    <text evidence="2">The sequence shown here is derived from an EMBL/GenBank/DDBJ whole genome shotgun (WGS) entry which is preliminary data.</text>
</comment>
<gene>
    <name evidence="2" type="ORF">J2W25_002104</name>
</gene>
<accession>A0AAW8DU52</accession>
<dbReference type="GO" id="GO:0004066">
    <property type="term" value="F:asparagine synthase (glutamine-hydrolyzing) activity"/>
    <property type="evidence" value="ECO:0007669"/>
    <property type="project" value="InterPro"/>
</dbReference>
<sequence>MITIASKDLIDLPLLQKAFDKVLNPTLHPPSLSVTHDGQTVISNPLGSTSYVFLSSRSGTLHLDNNPTSIARAARTEISSKYLASSLSNGGKDLTRTLWEDVRVLPPGWSAQIKHADQGLQVQYQAPALLDASSSKEPADVLVEEIAKVLPRFDRVALRFSGGVDSTAILLALRECSSIPITAYTWICDGGSAPQDLETATAVCRKLGVKHHLFTVRPSLLYTPIPPEAVPPDASTALASFNVMSEFYDEIRSQDDGATVMEIHGHGGDHLFFDPPHCLSILESRGLFGRGGLLKVLSSFCKATGTSLWHPLAEMVRHAYAKKDFRGSGKEHHLQLITNACFENGYSPMVPDGVLSFSPFTTAAMISAVAHIHTWEFFEDGETRRPLKNSLRRKFKDCPTLRRDKGHLTAAFQRSLALQESRLRERVTAGPYAQHGLLSPAWLTEQWKISQAGFGGIHPFLMQAICATLAQDAVNA</sequence>
<evidence type="ECO:0000313" key="2">
    <source>
        <dbReference type="EMBL" id="MDP9923083.1"/>
    </source>
</evidence>
<dbReference type="AlphaFoldDB" id="A0AAW8DU52"/>
<feature type="domain" description="Asparagine synthetase" evidence="1">
    <location>
        <begin position="142"/>
        <end position="272"/>
    </location>
</feature>
<organism evidence="2 3">
    <name type="scientific">Variovorax boronicumulans</name>
    <dbReference type="NCBI Taxonomy" id="436515"/>
    <lineage>
        <taxon>Bacteria</taxon>
        <taxon>Pseudomonadati</taxon>
        <taxon>Pseudomonadota</taxon>
        <taxon>Betaproteobacteria</taxon>
        <taxon>Burkholderiales</taxon>
        <taxon>Comamonadaceae</taxon>
        <taxon>Variovorax</taxon>
    </lineage>
</organism>
<reference evidence="2" key="1">
    <citation type="submission" date="2023-07" db="EMBL/GenBank/DDBJ databases">
        <title>Sorghum-associated microbial communities from plants grown in Nebraska, USA.</title>
        <authorList>
            <person name="Schachtman D."/>
        </authorList>
    </citation>
    <scope>NUCLEOTIDE SEQUENCE</scope>
    <source>
        <strain evidence="2">DS2795</strain>
    </source>
</reference>
<dbReference type="EMBL" id="JAUSRR010000003">
    <property type="protein sequence ID" value="MDP9923083.1"/>
    <property type="molecule type" value="Genomic_DNA"/>
</dbReference>
<dbReference type="Gene3D" id="3.40.50.620">
    <property type="entry name" value="HUPs"/>
    <property type="match status" value="1"/>
</dbReference>